<dbReference type="PROSITE" id="PS51379">
    <property type="entry name" value="4FE4S_FER_2"/>
    <property type="match status" value="1"/>
</dbReference>
<evidence type="ECO:0000256" key="4">
    <source>
        <dbReference type="ARBA" id="ARBA00022827"/>
    </source>
</evidence>
<evidence type="ECO:0000256" key="1">
    <source>
        <dbReference type="ARBA" id="ARBA00010790"/>
    </source>
</evidence>
<keyword evidence="7" id="KW-0411">Iron-sulfur</keyword>
<keyword evidence="2 8" id="KW-0285">Flavoprotein</keyword>
<keyword evidence="5" id="KW-0560">Oxidoreductase</keyword>
<dbReference type="InterPro" id="IPR017900">
    <property type="entry name" value="4Fe4S_Fe_S_CS"/>
</dbReference>
<dbReference type="Gene3D" id="3.50.50.60">
    <property type="entry name" value="FAD/NAD(P)-binding domain"/>
    <property type="match status" value="2"/>
</dbReference>
<organism evidence="10 11">
    <name type="scientific">Cryptosporangium minutisporangium</name>
    <dbReference type="NCBI Taxonomy" id="113569"/>
    <lineage>
        <taxon>Bacteria</taxon>
        <taxon>Bacillati</taxon>
        <taxon>Actinomycetota</taxon>
        <taxon>Actinomycetes</taxon>
        <taxon>Cryptosporangiales</taxon>
        <taxon>Cryptosporangiaceae</taxon>
        <taxon>Cryptosporangium</taxon>
    </lineage>
</organism>
<dbReference type="RefSeq" id="WP_345733993.1">
    <property type="nucleotide sequence ID" value="NZ_BAAAYN010000119.1"/>
</dbReference>
<evidence type="ECO:0000313" key="10">
    <source>
        <dbReference type="EMBL" id="GAA3399193.1"/>
    </source>
</evidence>
<comment type="similarity">
    <text evidence="1 8">Belongs to the GMC oxidoreductase family.</text>
</comment>
<dbReference type="PANTHER" id="PTHR46056">
    <property type="entry name" value="LONG-CHAIN-ALCOHOL OXIDASE"/>
    <property type="match status" value="1"/>
</dbReference>
<evidence type="ECO:0000256" key="7">
    <source>
        <dbReference type="ARBA" id="ARBA00023014"/>
    </source>
</evidence>
<protein>
    <submittedName>
        <fullName evidence="10">GMC family oxidoreductase</fullName>
    </submittedName>
</protein>
<evidence type="ECO:0000313" key="11">
    <source>
        <dbReference type="Proteomes" id="UP001501676"/>
    </source>
</evidence>
<dbReference type="PROSITE" id="PS00623">
    <property type="entry name" value="GMC_OXRED_1"/>
    <property type="match status" value="1"/>
</dbReference>
<comment type="caution">
    <text evidence="10">The sequence shown here is derived from an EMBL/GenBank/DDBJ whole genome shotgun (WGS) entry which is preliminary data.</text>
</comment>
<dbReference type="PANTHER" id="PTHR46056:SF12">
    <property type="entry name" value="LONG-CHAIN-ALCOHOL OXIDASE"/>
    <property type="match status" value="1"/>
</dbReference>
<evidence type="ECO:0000256" key="8">
    <source>
        <dbReference type="RuleBase" id="RU003968"/>
    </source>
</evidence>
<evidence type="ECO:0000256" key="3">
    <source>
        <dbReference type="ARBA" id="ARBA00022723"/>
    </source>
</evidence>
<dbReference type="InterPro" id="IPR007867">
    <property type="entry name" value="GMC_OxRtase_C"/>
</dbReference>
<evidence type="ECO:0000259" key="9">
    <source>
        <dbReference type="PROSITE" id="PS51379"/>
    </source>
</evidence>
<evidence type="ECO:0000256" key="6">
    <source>
        <dbReference type="ARBA" id="ARBA00023004"/>
    </source>
</evidence>
<keyword evidence="11" id="KW-1185">Reference proteome</keyword>
<dbReference type="EMBL" id="BAAAYN010000119">
    <property type="protein sequence ID" value="GAA3399193.1"/>
    <property type="molecule type" value="Genomic_DNA"/>
</dbReference>
<feature type="domain" description="4Fe-4S ferredoxin-type" evidence="9">
    <location>
        <begin position="280"/>
        <end position="311"/>
    </location>
</feature>
<reference evidence="11" key="1">
    <citation type="journal article" date="2019" name="Int. J. Syst. Evol. Microbiol.">
        <title>The Global Catalogue of Microorganisms (GCM) 10K type strain sequencing project: providing services to taxonomists for standard genome sequencing and annotation.</title>
        <authorList>
            <consortium name="The Broad Institute Genomics Platform"/>
            <consortium name="The Broad Institute Genome Sequencing Center for Infectious Disease"/>
            <person name="Wu L."/>
            <person name="Ma J."/>
        </authorList>
    </citation>
    <scope>NUCLEOTIDE SEQUENCE [LARGE SCALE GENOMIC DNA]</scope>
    <source>
        <strain evidence="11">JCM 9458</strain>
    </source>
</reference>
<sequence>MPFGPGQATVLAELCEAIVPGSVAAGAPAYIERAVAGLSAAEEDQLHAAIGLLSAVGTDGLARLTGTAAFALLRRLAIEAYYGDFTLPGHTGPTPHETIGFTPAAATRLRKDWTFLGDIPTWPDDPYDTTGPVPAEADVVVVGSGAGGGLIAAELGRQGHDVLVLEAGGYHPAESYTRFELEARHRLWWPIRFAETSDACGPVALLAGRCVGGSTVINTKVAMRASEADVARFATETGLTIDLEPWYGYVEALLGVRTRADWTPSVHRIAEGFAALGATLEPVRSYTDYNCTRCGACLTGCPSNAGKSALNTFLSPALARDEIRVRTHRTVEEVLLADGGTRAVGVRYRGPDGQRAEVRSRVVVLAAGALQTPLILLRSTTRDTPSSRLIGRTLGLHPARLVYGRFDDPQDCHEVYPITAHCVDHQDDADGGFVIEGTTIQDPVAFAGSLLDAANRPLWGRRLVEAAGRYRYWVGVLAMANDANTGVVERSADDDAVVTKRFSEAERVRLADALAFSVAALRAAGAREVVWSGLSTSHVQGTARMGDDPARSVVGPTGRSHDVAGLYVGDASLIPASLSVNPSLTVMALAARVADALQEELS</sequence>
<keyword evidence="4 8" id="KW-0274">FAD</keyword>
<accession>A0ABP6TCB2</accession>
<name>A0ABP6TCB2_9ACTN</name>
<evidence type="ECO:0000256" key="5">
    <source>
        <dbReference type="ARBA" id="ARBA00023002"/>
    </source>
</evidence>
<keyword evidence="6" id="KW-0408">Iron</keyword>
<dbReference type="InterPro" id="IPR000172">
    <property type="entry name" value="GMC_OxRdtase_N"/>
</dbReference>
<dbReference type="Pfam" id="PF05199">
    <property type="entry name" value="GMC_oxred_C"/>
    <property type="match status" value="1"/>
</dbReference>
<dbReference type="Proteomes" id="UP001501676">
    <property type="component" value="Unassembled WGS sequence"/>
</dbReference>
<dbReference type="SUPFAM" id="SSF51905">
    <property type="entry name" value="FAD/NAD(P)-binding domain"/>
    <property type="match status" value="1"/>
</dbReference>
<evidence type="ECO:0000256" key="2">
    <source>
        <dbReference type="ARBA" id="ARBA00022630"/>
    </source>
</evidence>
<dbReference type="PROSITE" id="PS00198">
    <property type="entry name" value="4FE4S_FER_1"/>
    <property type="match status" value="1"/>
</dbReference>
<proteinExistence type="inferred from homology"/>
<gene>
    <name evidence="10" type="ORF">GCM10020369_84410</name>
</gene>
<dbReference type="InterPro" id="IPR036188">
    <property type="entry name" value="FAD/NAD-bd_sf"/>
</dbReference>
<keyword evidence="3" id="KW-0479">Metal-binding</keyword>
<dbReference type="InterPro" id="IPR017896">
    <property type="entry name" value="4Fe4S_Fe-S-bd"/>
</dbReference>
<dbReference type="Pfam" id="PF00732">
    <property type="entry name" value="GMC_oxred_N"/>
    <property type="match status" value="1"/>
</dbReference>